<keyword evidence="1" id="KW-0812">Transmembrane</keyword>
<name>A0ABV7JX10_9SPHI</name>
<reference evidence="3" key="1">
    <citation type="journal article" date="2019" name="Int. J. Syst. Evol. Microbiol.">
        <title>The Global Catalogue of Microorganisms (GCM) 10K type strain sequencing project: providing services to taxonomists for standard genome sequencing and annotation.</title>
        <authorList>
            <consortium name="The Broad Institute Genomics Platform"/>
            <consortium name="The Broad Institute Genome Sequencing Center for Infectious Disease"/>
            <person name="Wu L."/>
            <person name="Ma J."/>
        </authorList>
    </citation>
    <scope>NUCLEOTIDE SEQUENCE [LARGE SCALE GENOMIC DNA]</scope>
    <source>
        <strain evidence="3">KCTC 52416</strain>
    </source>
</reference>
<evidence type="ECO:0008006" key="4">
    <source>
        <dbReference type="Google" id="ProtNLM"/>
    </source>
</evidence>
<dbReference type="EMBL" id="JBHRTA010000060">
    <property type="protein sequence ID" value="MFC3199782.1"/>
    <property type="molecule type" value="Genomic_DNA"/>
</dbReference>
<evidence type="ECO:0000256" key="1">
    <source>
        <dbReference type="SAM" id="Phobius"/>
    </source>
</evidence>
<organism evidence="2 3">
    <name type="scientific">Parapedobacter deserti</name>
    <dbReference type="NCBI Taxonomy" id="1912957"/>
    <lineage>
        <taxon>Bacteria</taxon>
        <taxon>Pseudomonadati</taxon>
        <taxon>Bacteroidota</taxon>
        <taxon>Sphingobacteriia</taxon>
        <taxon>Sphingobacteriales</taxon>
        <taxon>Sphingobacteriaceae</taxon>
        <taxon>Parapedobacter</taxon>
    </lineage>
</organism>
<keyword evidence="3" id="KW-1185">Reference proteome</keyword>
<dbReference type="Proteomes" id="UP001595526">
    <property type="component" value="Unassembled WGS sequence"/>
</dbReference>
<protein>
    <recommendedName>
        <fullName evidence="4">DUF962 domain-containing protein</fullName>
    </recommendedName>
</protein>
<feature type="transmembrane region" description="Helical" evidence="1">
    <location>
        <begin position="157"/>
        <end position="174"/>
    </location>
</feature>
<feature type="transmembrane region" description="Helical" evidence="1">
    <location>
        <begin position="76"/>
        <end position="92"/>
    </location>
</feature>
<gene>
    <name evidence="2" type="ORF">ACFOET_19345</name>
</gene>
<evidence type="ECO:0000313" key="3">
    <source>
        <dbReference type="Proteomes" id="UP001595526"/>
    </source>
</evidence>
<feature type="transmembrane region" description="Helical" evidence="1">
    <location>
        <begin position="99"/>
        <end position="119"/>
    </location>
</feature>
<accession>A0ABV7JX10</accession>
<feature type="transmembrane region" description="Helical" evidence="1">
    <location>
        <begin position="125"/>
        <end position="145"/>
    </location>
</feature>
<comment type="caution">
    <text evidence="2">The sequence shown here is derived from an EMBL/GenBank/DDBJ whole genome shotgun (WGS) entry which is preliminary data.</text>
</comment>
<keyword evidence="1" id="KW-0472">Membrane</keyword>
<keyword evidence="1" id="KW-1133">Transmembrane helix</keyword>
<dbReference type="RefSeq" id="WP_379025735.1">
    <property type="nucleotide sequence ID" value="NZ_JBHRTA010000060.1"/>
</dbReference>
<proteinExistence type="predicted"/>
<evidence type="ECO:0000313" key="2">
    <source>
        <dbReference type="EMBL" id="MFC3199782.1"/>
    </source>
</evidence>
<feature type="transmembrane region" description="Helical" evidence="1">
    <location>
        <begin position="40"/>
        <end position="60"/>
    </location>
</feature>
<sequence length="181" mass="20822">MSRKSGGQNSKHKQQVVSKRKVDVHFAALNQHYRHPANRVIQYMALPVFFFAVLGLVWMIPFPEIAFLKARGYDTFLNWGSFFIAGFVYYYLRLAPTLSYAVLLTVGLFAFFIVQLEYIEQAGGPAVWLVCAILLLVALAALAVGKRMERYPVSMRSFLRLLALGPIWLWHFVFKRLNIPY</sequence>